<accession>A0A183V2S0</accession>
<keyword evidence="3" id="KW-1185">Reference proteome</keyword>
<evidence type="ECO:0000313" key="4">
    <source>
        <dbReference type="WBParaSite" id="TCNE_0001504001-mRNA-1"/>
    </source>
</evidence>
<organism evidence="3 4">
    <name type="scientific">Toxocara canis</name>
    <name type="common">Canine roundworm</name>
    <dbReference type="NCBI Taxonomy" id="6265"/>
    <lineage>
        <taxon>Eukaryota</taxon>
        <taxon>Metazoa</taxon>
        <taxon>Ecdysozoa</taxon>
        <taxon>Nematoda</taxon>
        <taxon>Chromadorea</taxon>
        <taxon>Rhabditida</taxon>
        <taxon>Spirurina</taxon>
        <taxon>Ascaridomorpha</taxon>
        <taxon>Ascaridoidea</taxon>
        <taxon>Toxocaridae</taxon>
        <taxon>Toxocara</taxon>
    </lineage>
</organism>
<protein>
    <submittedName>
        <fullName evidence="4">Secreted protein</fullName>
    </submittedName>
</protein>
<dbReference type="WBParaSite" id="TCNE_0001504001-mRNA-1">
    <property type="protein sequence ID" value="TCNE_0001504001-mRNA-1"/>
    <property type="gene ID" value="TCNE_0001504001"/>
</dbReference>
<dbReference type="Proteomes" id="UP000050794">
    <property type="component" value="Unassembled WGS sequence"/>
</dbReference>
<dbReference type="EMBL" id="UYWY01022597">
    <property type="protein sequence ID" value="VDM46361.1"/>
    <property type="molecule type" value="Genomic_DNA"/>
</dbReference>
<proteinExistence type="predicted"/>
<reference evidence="2 3" key="2">
    <citation type="submission" date="2018-11" db="EMBL/GenBank/DDBJ databases">
        <authorList>
            <consortium name="Pathogen Informatics"/>
        </authorList>
    </citation>
    <scope>NUCLEOTIDE SEQUENCE [LARGE SCALE GENOMIC DNA]</scope>
</reference>
<sequence>MSIWDKVSGCMRYPVTQFFVATVIVSVLLEGRTRLTQLAVRRPIRCSPLKLLDRQCMPDRDILCKEFDFEAIQLLLPSLGCGG</sequence>
<keyword evidence="1" id="KW-1133">Transmembrane helix</keyword>
<evidence type="ECO:0000313" key="3">
    <source>
        <dbReference type="Proteomes" id="UP000050794"/>
    </source>
</evidence>
<gene>
    <name evidence="2" type="ORF">TCNE_LOCUS15040</name>
</gene>
<keyword evidence="1" id="KW-0812">Transmembrane</keyword>
<reference evidence="4" key="1">
    <citation type="submission" date="2016-06" db="UniProtKB">
        <authorList>
            <consortium name="WormBaseParasite"/>
        </authorList>
    </citation>
    <scope>IDENTIFICATION</scope>
</reference>
<keyword evidence="1" id="KW-0472">Membrane</keyword>
<name>A0A183V2S0_TOXCA</name>
<evidence type="ECO:0000313" key="2">
    <source>
        <dbReference type="EMBL" id="VDM46361.1"/>
    </source>
</evidence>
<evidence type="ECO:0000256" key="1">
    <source>
        <dbReference type="SAM" id="Phobius"/>
    </source>
</evidence>
<feature type="transmembrane region" description="Helical" evidence="1">
    <location>
        <begin position="12"/>
        <end position="29"/>
    </location>
</feature>
<dbReference type="AlphaFoldDB" id="A0A183V2S0"/>